<protein>
    <recommendedName>
        <fullName evidence="1">Fungal lipase-type domain-containing protein</fullName>
    </recommendedName>
</protein>
<dbReference type="Proteomes" id="UP000541444">
    <property type="component" value="Unassembled WGS sequence"/>
</dbReference>
<dbReference type="InterPro" id="IPR002921">
    <property type="entry name" value="Fungal_lipase-type"/>
</dbReference>
<sequence length="322" mass="36965">KEAPPSTRPLSRIVDFIQRNNTGIRDWSLGDLTVGLYLIYLLQTSSEEVEHVKGVQIVSDSIIQDLIYHTELAKGDYKELVAGLTRNSMLWEKNILKFAKNSSVWRPGYYIGQIPITNLSNLSFLESVGLKQSMTLPLILFLKHPFWSLFHLVSREGISTISWLSDVSEYTWRDYNPNHGLKNLNDLSFEALVRYPRLKRLGILVSSNDREITLKGFSTYFSTTEAAHWFLHHEMGTIRKFSEKREGFRLRFMGHLEVALLLTIMLRKKSQEELGFSPEIVYAVRFRIPPCVSKELTESCSSLVSTFVMQDDIIPRLSAASL</sequence>
<feature type="non-terminal residue" evidence="2">
    <location>
        <position position="1"/>
    </location>
</feature>
<reference evidence="2 3" key="1">
    <citation type="journal article" date="2020" name="IScience">
        <title>Genome Sequencing of the Endangered Kingdonia uniflora (Circaeasteraceae, Ranunculales) Reveals Potential Mechanisms of Evolutionary Specialization.</title>
        <authorList>
            <person name="Sun Y."/>
            <person name="Deng T."/>
            <person name="Zhang A."/>
            <person name="Moore M.J."/>
            <person name="Landis J.B."/>
            <person name="Lin N."/>
            <person name="Zhang H."/>
            <person name="Zhang X."/>
            <person name="Huang J."/>
            <person name="Zhang X."/>
            <person name="Sun H."/>
            <person name="Wang H."/>
        </authorList>
    </citation>
    <scope>NUCLEOTIDE SEQUENCE [LARGE SCALE GENOMIC DNA]</scope>
    <source>
        <strain evidence="2">TB1705</strain>
        <tissue evidence="2">Leaf</tissue>
    </source>
</reference>
<feature type="domain" description="Fungal lipase-type" evidence="1">
    <location>
        <begin position="222"/>
        <end position="319"/>
    </location>
</feature>
<comment type="caution">
    <text evidence="2">The sequence shown here is derived from an EMBL/GenBank/DDBJ whole genome shotgun (WGS) entry which is preliminary data.</text>
</comment>
<dbReference type="PANTHER" id="PTHR47418">
    <property type="entry name" value="ALPHA/BETA-HYDROLASES SUPERFAMILY PROTEIN"/>
    <property type="match status" value="1"/>
</dbReference>
<dbReference type="EMBL" id="JACGCM010000940">
    <property type="protein sequence ID" value="KAF6164131.1"/>
    <property type="molecule type" value="Genomic_DNA"/>
</dbReference>
<gene>
    <name evidence="2" type="ORF">GIB67_017715</name>
</gene>
<keyword evidence="3" id="KW-1185">Reference proteome</keyword>
<name>A0A7J7NA69_9MAGN</name>
<evidence type="ECO:0000313" key="3">
    <source>
        <dbReference type="Proteomes" id="UP000541444"/>
    </source>
</evidence>
<dbReference type="Pfam" id="PF01764">
    <property type="entry name" value="Lipase_3"/>
    <property type="match status" value="1"/>
</dbReference>
<dbReference type="GO" id="GO:0006629">
    <property type="term" value="P:lipid metabolic process"/>
    <property type="evidence" value="ECO:0007669"/>
    <property type="project" value="InterPro"/>
</dbReference>
<evidence type="ECO:0000259" key="1">
    <source>
        <dbReference type="Pfam" id="PF01764"/>
    </source>
</evidence>
<organism evidence="2 3">
    <name type="scientific">Kingdonia uniflora</name>
    <dbReference type="NCBI Taxonomy" id="39325"/>
    <lineage>
        <taxon>Eukaryota</taxon>
        <taxon>Viridiplantae</taxon>
        <taxon>Streptophyta</taxon>
        <taxon>Embryophyta</taxon>
        <taxon>Tracheophyta</taxon>
        <taxon>Spermatophyta</taxon>
        <taxon>Magnoliopsida</taxon>
        <taxon>Ranunculales</taxon>
        <taxon>Circaeasteraceae</taxon>
        <taxon>Kingdonia</taxon>
    </lineage>
</organism>
<proteinExistence type="predicted"/>
<accession>A0A7J7NA69</accession>
<dbReference type="OrthoDB" id="438440at2759"/>
<evidence type="ECO:0000313" key="2">
    <source>
        <dbReference type="EMBL" id="KAF6164131.1"/>
    </source>
</evidence>
<dbReference type="AlphaFoldDB" id="A0A7J7NA69"/>